<feature type="binding site" evidence="11">
    <location>
        <begin position="17"/>
        <end position="22"/>
    </location>
    <ligand>
        <name>ATP</name>
        <dbReference type="ChEBI" id="CHEBI:30616"/>
    </ligand>
</feature>
<dbReference type="GO" id="GO:0004765">
    <property type="term" value="F:shikimate kinase activity"/>
    <property type="evidence" value="ECO:0007669"/>
    <property type="project" value="UniProtKB-UniRule"/>
</dbReference>
<dbReference type="STRING" id="1050174.CEPID_06950"/>
<dbReference type="PATRIC" id="fig|1050174.4.peg.1406"/>
<feature type="binding site" evidence="11">
    <location>
        <position position="120"/>
    </location>
    <ligand>
        <name>ATP</name>
        <dbReference type="ChEBI" id="CHEBI:30616"/>
    </ligand>
</feature>
<evidence type="ECO:0000256" key="5">
    <source>
        <dbReference type="ARBA" id="ARBA00022679"/>
    </source>
</evidence>
<dbReference type="OrthoDB" id="9800332at2"/>
<keyword evidence="4 11" id="KW-0028">Amino-acid biosynthesis</keyword>
<sequence length="173" mass="18754">MTEPAQSPVAVLVGPPGAGKTTIARRLARALAVEVVDSDDLIAQQFGEPCGDVFAHLGEQKFREVEAACVEQALASPGVVSLGGGAVLTEHTRELLDDHQVIWLDVSAEDGVQRTSGSNRPVLDSDDRQAHYLQLLQDRNPLYREVASFRAKTSNRTPQQVVAEVLSYLETHN</sequence>
<evidence type="ECO:0000256" key="7">
    <source>
        <dbReference type="ARBA" id="ARBA00022777"/>
    </source>
</evidence>
<dbReference type="PROSITE" id="PS01128">
    <property type="entry name" value="SHIKIMATE_KINASE"/>
    <property type="match status" value="1"/>
</dbReference>
<proteinExistence type="inferred from homology"/>
<gene>
    <name evidence="11 12" type="primary">aroK</name>
    <name evidence="12" type="ORF">CEPID_06950</name>
</gene>
<keyword evidence="6 11" id="KW-0547">Nucleotide-binding</keyword>
<comment type="cofactor">
    <cofactor evidence="11">
        <name>Mg(2+)</name>
        <dbReference type="ChEBI" id="CHEBI:18420"/>
    </cofactor>
    <text evidence="11">Binds 1 Mg(2+) ion per subunit.</text>
</comment>
<evidence type="ECO:0000256" key="3">
    <source>
        <dbReference type="ARBA" id="ARBA00012154"/>
    </source>
</evidence>
<dbReference type="Pfam" id="PF01202">
    <property type="entry name" value="SKI"/>
    <property type="match status" value="1"/>
</dbReference>
<evidence type="ECO:0000256" key="2">
    <source>
        <dbReference type="ARBA" id="ARBA00006997"/>
    </source>
</evidence>
<dbReference type="HAMAP" id="MF_00109">
    <property type="entry name" value="Shikimate_kinase"/>
    <property type="match status" value="1"/>
</dbReference>
<dbReference type="Proteomes" id="UP000035368">
    <property type="component" value="Chromosome"/>
</dbReference>
<dbReference type="GO" id="GO:0009423">
    <property type="term" value="P:chorismate biosynthetic process"/>
    <property type="evidence" value="ECO:0007669"/>
    <property type="project" value="UniProtKB-UniRule"/>
</dbReference>
<comment type="pathway">
    <text evidence="1 11">Metabolic intermediate biosynthesis; chorismate biosynthesis; chorismate from D-erythrose 4-phosphate and phosphoenolpyruvate: step 5/7.</text>
</comment>
<name>A0A0G3GUQ3_9CORY</name>
<feature type="binding site" evidence="11">
    <location>
        <position position="139"/>
    </location>
    <ligand>
        <name>substrate</name>
    </ligand>
</feature>
<evidence type="ECO:0000313" key="13">
    <source>
        <dbReference type="Proteomes" id="UP000035368"/>
    </source>
</evidence>
<dbReference type="PANTHER" id="PTHR21087:SF16">
    <property type="entry name" value="SHIKIMATE KINASE 1, CHLOROPLASTIC"/>
    <property type="match status" value="1"/>
</dbReference>
<dbReference type="KEGG" id="cei:CEPID_06950"/>
<keyword evidence="5 11" id="KW-0808">Transferase</keyword>
<protein>
    <recommendedName>
        <fullName evidence="3 11">Shikimate kinase</fullName>
        <shortName evidence="11">SK</shortName>
        <ecNumber evidence="3 11">2.7.1.71</ecNumber>
    </recommendedName>
</protein>
<evidence type="ECO:0000256" key="6">
    <source>
        <dbReference type="ARBA" id="ARBA00022741"/>
    </source>
</evidence>
<dbReference type="GO" id="GO:0000287">
    <property type="term" value="F:magnesium ion binding"/>
    <property type="evidence" value="ECO:0007669"/>
    <property type="project" value="UniProtKB-UniRule"/>
</dbReference>
<dbReference type="InterPro" id="IPR031322">
    <property type="entry name" value="Shikimate/glucono_kinase"/>
</dbReference>
<feature type="binding site" evidence="11">
    <location>
        <position position="21"/>
    </location>
    <ligand>
        <name>Mg(2+)</name>
        <dbReference type="ChEBI" id="CHEBI:18420"/>
    </ligand>
</feature>
<evidence type="ECO:0000256" key="1">
    <source>
        <dbReference type="ARBA" id="ARBA00004842"/>
    </source>
</evidence>
<dbReference type="InterPro" id="IPR000623">
    <property type="entry name" value="Shikimate_kinase/TSH1"/>
</dbReference>
<feature type="binding site" evidence="11">
    <location>
        <position position="39"/>
    </location>
    <ligand>
        <name>substrate</name>
    </ligand>
</feature>
<feature type="binding site" evidence="11">
    <location>
        <position position="156"/>
    </location>
    <ligand>
        <name>ATP</name>
        <dbReference type="ChEBI" id="CHEBI:30616"/>
    </ligand>
</feature>
<keyword evidence="7 11" id="KW-0418">Kinase</keyword>
<dbReference type="EMBL" id="CP011541">
    <property type="protein sequence ID" value="AKK03248.1"/>
    <property type="molecule type" value="Genomic_DNA"/>
</dbReference>
<dbReference type="Gene3D" id="3.40.50.300">
    <property type="entry name" value="P-loop containing nucleotide triphosphate hydrolases"/>
    <property type="match status" value="1"/>
</dbReference>
<comment type="function">
    <text evidence="11">Catalyzes the specific phosphorylation of the 3-hydroxyl group of shikimic acid using ATP as a cosubstrate.</text>
</comment>
<feature type="binding site" evidence="11">
    <location>
        <position position="84"/>
    </location>
    <ligand>
        <name>substrate</name>
    </ligand>
</feature>
<keyword evidence="11" id="KW-0963">Cytoplasm</keyword>
<dbReference type="PANTHER" id="PTHR21087">
    <property type="entry name" value="SHIKIMATE KINASE"/>
    <property type="match status" value="1"/>
</dbReference>
<dbReference type="GO" id="GO:0008652">
    <property type="term" value="P:amino acid biosynthetic process"/>
    <property type="evidence" value="ECO:0007669"/>
    <property type="project" value="UniProtKB-KW"/>
</dbReference>
<keyword evidence="8 11" id="KW-0067">ATP-binding</keyword>
<comment type="similarity">
    <text evidence="2 11">Belongs to the shikimate kinase family.</text>
</comment>
<dbReference type="RefSeq" id="WP_047240312.1">
    <property type="nucleotide sequence ID" value="NZ_CP011541.1"/>
</dbReference>
<evidence type="ECO:0000256" key="8">
    <source>
        <dbReference type="ARBA" id="ARBA00022840"/>
    </source>
</evidence>
<feature type="binding site" evidence="11">
    <location>
        <position position="63"/>
    </location>
    <ligand>
        <name>substrate</name>
    </ligand>
</feature>
<keyword evidence="9 11" id="KW-0057">Aromatic amino acid biosynthesis</keyword>
<dbReference type="CDD" id="cd00464">
    <property type="entry name" value="SK"/>
    <property type="match status" value="1"/>
</dbReference>
<dbReference type="InterPro" id="IPR023000">
    <property type="entry name" value="Shikimate_kinase_CS"/>
</dbReference>
<evidence type="ECO:0000256" key="9">
    <source>
        <dbReference type="ARBA" id="ARBA00023141"/>
    </source>
</evidence>
<accession>A0A0G3GUQ3</accession>
<dbReference type="InterPro" id="IPR027417">
    <property type="entry name" value="P-loop_NTPase"/>
</dbReference>
<keyword evidence="13" id="KW-1185">Reference proteome</keyword>
<dbReference type="PRINTS" id="PR01100">
    <property type="entry name" value="SHIKIMTKNASE"/>
</dbReference>
<dbReference type="GO" id="GO:0005524">
    <property type="term" value="F:ATP binding"/>
    <property type="evidence" value="ECO:0007669"/>
    <property type="project" value="UniProtKB-UniRule"/>
</dbReference>
<comment type="catalytic activity">
    <reaction evidence="10 11">
        <text>shikimate + ATP = 3-phosphoshikimate + ADP + H(+)</text>
        <dbReference type="Rhea" id="RHEA:13121"/>
        <dbReference type="ChEBI" id="CHEBI:15378"/>
        <dbReference type="ChEBI" id="CHEBI:30616"/>
        <dbReference type="ChEBI" id="CHEBI:36208"/>
        <dbReference type="ChEBI" id="CHEBI:145989"/>
        <dbReference type="ChEBI" id="CHEBI:456216"/>
        <dbReference type="EC" id="2.7.1.71"/>
    </reaction>
</comment>
<organism evidence="12 13">
    <name type="scientific">Corynebacterium epidermidicanis</name>
    <dbReference type="NCBI Taxonomy" id="1050174"/>
    <lineage>
        <taxon>Bacteria</taxon>
        <taxon>Bacillati</taxon>
        <taxon>Actinomycetota</taxon>
        <taxon>Actinomycetes</taxon>
        <taxon>Mycobacteriales</taxon>
        <taxon>Corynebacteriaceae</taxon>
        <taxon>Corynebacterium</taxon>
    </lineage>
</organism>
<evidence type="ECO:0000256" key="4">
    <source>
        <dbReference type="ARBA" id="ARBA00022605"/>
    </source>
</evidence>
<evidence type="ECO:0000256" key="11">
    <source>
        <dbReference type="HAMAP-Rule" id="MF_00109"/>
    </source>
</evidence>
<dbReference type="SUPFAM" id="SSF52540">
    <property type="entry name" value="P-loop containing nucleoside triphosphate hydrolases"/>
    <property type="match status" value="1"/>
</dbReference>
<comment type="subunit">
    <text evidence="11">Monomer.</text>
</comment>
<keyword evidence="11" id="KW-0460">Magnesium</keyword>
<dbReference type="EC" id="2.7.1.71" evidence="3 11"/>
<evidence type="ECO:0000256" key="10">
    <source>
        <dbReference type="ARBA" id="ARBA00048567"/>
    </source>
</evidence>
<dbReference type="GO" id="GO:0009073">
    <property type="term" value="P:aromatic amino acid family biosynthetic process"/>
    <property type="evidence" value="ECO:0007669"/>
    <property type="project" value="UniProtKB-KW"/>
</dbReference>
<dbReference type="GO" id="GO:0005829">
    <property type="term" value="C:cytosol"/>
    <property type="evidence" value="ECO:0007669"/>
    <property type="project" value="TreeGrafter"/>
</dbReference>
<dbReference type="AlphaFoldDB" id="A0A0G3GUQ3"/>
<evidence type="ECO:0000313" key="12">
    <source>
        <dbReference type="EMBL" id="AKK03248.1"/>
    </source>
</evidence>
<keyword evidence="11" id="KW-0479">Metal-binding</keyword>
<dbReference type="UniPathway" id="UPA00053">
    <property type="reaction ID" value="UER00088"/>
</dbReference>
<reference evidence="12 13" key="1">
    <citation type="submission" date="2015-05" db="EMBL/GenBank/DDBJ databases">
        <title>Complete genome sequence of Corynebacterium epidermidicanis DSM 45586, isolated from the skin of a dog suffering from pruritus.</title>
        <authorList>
            <person name="Ruckert C."/>
            <person name="Albersmeier A."/>
            <person name="Winkler A."/>
            <person name="Tauch A."/>
        </authorList>
    </citation>
    <scope>NUCLEOTIDE SEQUENCE [LARGE SCALE GENOMIC DNA]</scope>
    <source>
        <strain evidence="12 13">DSM 45586</strain>
    </source>
</reference>
<comment type="subcellular location">
    <subcellularLocation>
        <location evidence="11">Cytoplasm</location>
    </subcellularLocation>
</comment>